<evidence type="ECO:0000313" key="4">
    <source>
        <dbReference type="Proteomes" id="UP000199514"/>
    </source>
</evidence>
<dbReference type="Proteomes" id="UP000199514">
    <property type="component" value="Unassembled WGS sequence"/>
</dbReference>
<proteinExistence type="predicted"/>
<dbReference type="InterPro" id="IPR045743">
    <property type="entry name" value="DUF6089"/>
</dbReference>
<evidence type="ECO:0000259" key="2">
    <source>
        <dbReference type="Pfam" id="PF19573"/>
    </source>
</evidence>
<accession>A0A1I1JTV5</accession>
<dbReference type="InterPro" id="IPR011250">
    <property type="entry name" value="OMP/PagP_B-barrel"/>
</dbReference>
<sequence length="349" mass="38775">MKKVLSLLLLVVTLSVSNDVLAQSPIGKRAKRAADRSKSRPITHYTLKKKFPKHMKYISVGGGIGAANYFGDLAPRLNRFSSDIKMTRTFVSGVITRRYSPYLSFRASLAWARLRGDDYSAKPSRSEEERGRYIRGLSFRNDVKEFSITAIGDLLPTEKGYMRRNFLNGYGFIGLSVFTNNPKAKAPDVCPGCEGSAGKWVALQPLQTEGKKYSTIQLGIPMGIGARYRLGDKLDLSFEVGYRWTFTDYLDDVSTEYVENTSTLKNDLARVMANRSAEATAASAGKNRNIDQISPYPIVTDPNSGLPYVQGNEHGSSPRGNSGGKDYYIVTAFHLTYILDARSRAPKFR</sequence>
<feature type="chain" id="PRO_5011452570" description="DUF6089 domain-containing protein" evidence="1">
    <location>
        <begin position="23"/>
        <end position="349"/>
    </location>
</feature>
<feature type="signal peptide" evidence="1">
    <location>
        <begin position="1"/>
        <end position="22"/>
    </location>
</feature>
<gene>
    <name evidence="3" type="ORF">SAMN05421780_10690</name>
</gene>
<keyword evidence="4" id="KW-1185">Reference proteome</keyword>
<reference evidence="3 4" key="1">
    <citation type="submission" date="2016-10" db="EMBL/GenBank/DDBJ databases">
        <authorList>
            <person name="de Groot N.N."/>
        </authorList>
    </citation>
    <scope>NUCLEOTIDE SEQUENCE [LARGE SCALE GENOMIC DNA]</scope>
    <source>
        <strain evidence="3 4">DSM 6793</strain>
    </source>
</reference>
<dbReference type="Pfam" id="PF19573">
    <property type="entry name" value="DUF6089"/>
    <property type="match status" value="1"/>
</dbReference>
<name>A0A1I1JTV5_9BACT</name>
<evidence type="ECO:0000256" key="1">
    <source>
        <dbReference type="SAM" id="SignalP"/>
    </source>
</evidence>
<dbReference type="SUPFAM" id="SSF56925">
    <property type="entry name" value="OMPA-like"/>
    <property type="match status" value="1"/>
</dbReference>
<protein>
    <recommendedName>
        <fullName evidence="2">DUF6089 domain-containing protein</fullName>
    </recommendedName>
</protein>
<dbReference type="RefSeq" id="WP_177199910.1">
    <property type="nucleotide sequence ID" value="NZ_FOLE01000006.1"/>
</dbReference>
<dbReference type="AlphaFoldDB" id="A0A1I1JTV5"/>
<dbReference type="STRING" id="927664.SAMN05421780_10690"/>
<dbReference type="EMBL" id="FOLE01000006">
    <property type="protein sequence ID" value="SFC51671.1"/>
    <property type="molecule type" value="Genomic_DNA"/>
</dbReference>
<feature type="domain" description="DUF6089" evidence="2">
    <location>
        <begin position="60"/>
        <end position="151"/>
    </location>
</feature>
<keyword evidence="1" id="KW-0732">Signal</keyword>
<organism evidence="3 4">
    <name type="scientific">Flexibacter flexilis DSM 6793</name>
    <dbReference type="NCBI Taxonomy" id="927664"/>
    <lineage>
        <taxon>Bacteria</taxon>
        <taxon>Pseudomonadati</taxon>
        <taxon>Bacteroidota</taxon>
        <taxon>Cytophagia</taxon>
        <taxon>Cytophagales</taxon>
        <taxon>Flexibacteraceae</taxon>
        <taxon>Flexibacter</taxon>
    </lineage>
</organism>
<evidence type="ECO:0000313" key="3">
    <source>
        <dbReference type="EMBL" id="SFC51671.1"/>
    </source>
</evidence>